<evidence type="ECO:0000313" key="3">
    <source>
        <dbReference type="EMBL" id="GGH25464.1"/>
    </source>
</evidence>
<name>A0ABQ1YHF7_9BACT</name>
<dbReference type="PANTHER" id="PTHR34220">
    <property type="entry name" value="SENSOR HISTIDINE KINASE YPDA"/>
    <property type="match status" value="1"/>
</dbReference>
<evidence type="ECO:0000313" key="4">
    <source>
        <dbReference type="Proteomes" id="UP000600214"/>
    </source>
</evidence>
<evidence type="ECO:0000256" key="1">
    <source>
        <dbReference type="SAM" id="Phobius"/>
    </source>
</evidence>
<keyword evidence="3" id="KW-0808">Transferase</keyword>
<feature type="domain" description="Signal transduction histidine kinase internal region" evidence="2">
    <location>
        <begin position="179"/>
        <end position="254"/>
    </location>
</feature>
<keyword evidence="1" id="KW-1133">Transmembrane helix</keyword>
<dbReference type="PANTHER" id="PTHR34220:SF7">
    <property type="entry name" value="SENSOR HISTIDINE KINASE YPDA"/>
    <property type="match status" value="1"/>
</dbReference>
<dbReference type="Gene3D" id="3.30.565.10">
    <property type="entry name" value="Histidine kinase-like ATPase, C-terminal domain"/>
    <property type="match status" value="1"/>
</dbReference>
<keyword evidence="4" id="KW-1185">Reference proteome</keyword>
<dbReference type="SUPFAM" id="SSF55874">
    <property type="entry name" value="ATPase domain of HSP90 chaperone/DNA topoisomerase II/histidine kinase"/>
    <property type="match status" value="1"/>
</dbReference>
<dbReference type="InterPro" id="IPR036890">
    <property type="entry name" value="HATPase_C_sf"/>
</dbReference>
<keyword evidence="3" id="KW-0418">Kinase</keyword>
<gene>
    <name evidence="3" type="ORF">GCM10007423_09690</name>
</gene>
<organism evidence="3 4">
    <name type="scientific">Dyadobacter endophyticus</name>
    <dbReference type="NCBI Taxonomy" id="1749036"/>
    <lineage>
        <taxon>Bacteria</taxon>
        <taxon>Pseudomonadati</taxon>
        <taxon>Bacteroidota</taxon>
        <taxon>Cytophagia</taxon>
        <taxon>Cytophagales</taxon>
        <taxon>Spirosomataceae</taxon>
        <taxon>Dyadobacter</taxon>
    </lineage>
</organism>
<dbReference type="InterPro" id="IPR050640">
    <property type="entry name" value="Bact_2-comp_sensor_kinase"/>
</dbReference>
<dbReference type="GO" id="GO:0016301">
    <property type="term" value="F:kinase activity"/>
    <property type="evidence" value="ECO:0007669"/>
    <property type="project" value="UniProtKB-KW"/>
</dbReference>
<sequence>MNKYRYFPAIFTPMTRENTKGGVVVAMHLLAWALLGFVLVFYQPLSWSVSLPAVFWVKQFLNFGLLAALFYFNAHYLVPRYLLENRIFVFILWVVALVILMLVVSKLADQQLEIRRHMEHIMPRPRHRGGPKPRHLIDGILLMTTLLVIGVSTSMAVIQRWQADARLRDTVEKQNITSELALLKAQINPHFFFNTLNNIYALSYTNVEESREATLTLSRMMRYLLYETQQDVAPLSREFAFIDDYIELMKLRVQSSSNVQYTRDEPVPDYPIAPMLLLPFIENAFKHGINASQQSEIGINAGLSNGELKLHVENHIFPVQNVAGVESGGIGLANTRRRLDLLYPGKHRLEIQTDESANTYTVDLTINLA</sequence>
<protein>
    <submittedName>
        <fullName evidence="3">Histidine kinase</fullName>
    </submittedName>
</protein>
<dbReference type="RefSeq" id="WP_229221394.1">
    <property type="nucleotide sequence ID" value="NZ_BMIA01000001.1"/>
</dbReference>
<accession>A0ABQ1YHF7</accession>
<dbReference type="InterPro" id="IPR010559">
    <property type="entry name" value="Sig_transdc_His_kin_internal"/>
</dbReference>
<dbReference type="EMBL" id="BMIA01000001">
    <property type="protein sequence ID" value="GGH25464.1"/>
    <property type="molecule type" value="Genomic_DNA"/>
</dbReference>
<reference evidence="4" key="1">
    <citation type="journal article" date="2019" name="Int. J. Syst. Evol. Microbiol.">
        <title>The Global Catalogue of Microorganisms (GCM) 10K type strain sequencing project: providing services to taxonomists for standard genome sequencing and annotation.</title>
        <authorList>
            <consortium name="The Broad Institute Genomics Platform"/>
            <consortium name="The Broad Institute Genome Sequencing Center for Infectious Disease"/>
            <person name="Wu L."/>
            <person name="Ma J."/>
        </authorList>
    </citation>
    <scope>NUCLEOTIDE SEQUENCE [LARGE SCALE GENOMIC DNA]</scope>
    <source>
        <strain evidence="4">CGMCC 1.15288</strain>
    </source>
</reference>
<feature type="transmembrane region" description="Helical" evidence="1">
    <location>
        <begin position="136"/>
        <end position="158"/>
    </location>
</feature>
<feature type="transmembrane region" description="Helical" evidence="1">
    <location>
        <begin position="21"/>
        <end position="42"/>
    </location>
</feature>
<keyword evidence="1" id="KW-0472">Membrane</keyword>
<dbReference type="Pfam" id="PF06580">
    <property type="entry name" value="His_kinase"/>
    <property type="match status" value="1"/>
</dbReference>
<comment type="caution">
    <text evidence="3">The sequence shown here is derived from an EMBL/GenBank/DDBJ whole genome shotgun (WGS) entry which is preliminary data.</text>
</comment>
<evidence type="ECO:0000259" key="2">
    <source>
        <dbReference type="Pfam" id="PF06580"/>
    </source>
</evidence>
<feature type="transmembrane region" description="Helical" evidence="1">
    <location>
        <begin position="86"/>
        <end position="108"/>
    </location>
</feature>
<proteinExistence type="predicted"/>
<keyword evidence="1" id="KW-0812">Transmembrane</keyword>
<dbReference type="Proteomes" id="UP000600214">
    <property type="component" value="Unassembled WGS sequence"/>
</dbReference>
<feature type="transmembrane region" description="Helical" evidence="1">
    <location>
        <begin position="54"/>
        <end position="74"/>
    </location>
</feature>